<organism evidence="6 7">
    <name type="scientific">Rhizobium alvei</name>
    <dbReference type="NCBI Taxonomy" id="1132659"/>
    <lineage>
        <taxon>Bacteria</taxon>
        <taxon>Pseudomonadati</taxon>
        <taxon>Pseudomonadota</taxon>
        <taxon>Alphaproteobacteria</taxon>
        <taxon>Hyphomicrobiales</taxon>
        <taxon>Rhizobiaceae</taxon>
        <taxon>Rhizobium/Agrobacterium group</taxon>
        <taxon>Rhizobium</taxon>
    </lineage>
</organism>
<protein>
    <submittedName>
        <fullName evidence="6">TetR/AcrR family transcriptional regulator</fullName>
    </submittedName>
</protein>
<keyword evidence="2 4" id="KW-0238">DNA-binding</keyword>
<reference evidence="6" key="1">
    <citation type="journal article" date="2015" name="Int. J. Syst. Evol. Microbiol.">
        <title>Rhizobium alvei sp. nov., isolated from a freshwater river.</title>
        <authorList>
            <person name="Sheu S.Y."/>
            <person name="Huang H.W."/>
            <person name="Young C.C."/>
            <person name="Chen W.M."/>
        </authorList>
    </citation>
    <scope>NUCLEOTIDE SEQUENCE</scope>
    <source>
        <strain evidence="6">TNR-22</strain>
    </source>
</reference>
<evidence type="ECO:0000256" key="4">
    <source>
        <dbReference type="PROSITE-ProRule" id="PRU00335"/>
    </source>
</evidence>
<reference evidence="6" key="2">
    <citation type="submission" date="2023-07" db="EMBL/GenBank/DDBJ databases">
        <authorList>
            <person name="Shen H."/>
        </authorList>
    </citation>
    <scope>NUCLEOTIDE SEQUENCE</scope>
    <source>
        <strain evidence="6">TNR-22</strain>
    </source>
</reference>
<feature type="DNA-binding region" description="H-T-H motif" evidence="4">
    <location>
        <begin position="43"/>
        <end position="62"/>
    </location>
</feature>
<evidence type="ECO:0000313" key="7">
    <source>
        <dbReference type="Proteomes" id="UP001174932"/>
    </source>
</evidence>
<dbReference type="InterPro" id="IPR001647">
    <property type="entry name" value="HTH_TetR"/>
</dbReference>
<keyword evidence="1" id="KW-0805">Transcription regulation</keyword>
<dbReference type="RefSeq" id="WP_304374963.1">
    <property type="nucleotide sequence ID" value="NZ_JAUOZU010000003.1"/>
</dbReference>
<proteinExistence type="predicted"/>
<keyword evidence="7" id="KW-1185">Reference proteome</keyword>
<feature type="domain" description="HTH tetR-type" evidence="5">
    <location>
        <begin position="20"/>
        <end position="80"/>
    </location>
</feature>
<comment type="caution">
    <text evidence="6">The sequence shown here is derived from an EMBL/GenBank/DDBJ whole genome shotgun (WGS) entry which is preliminary data.</text>
</comment>
<dbReference type="PROSITE" id="PS50977">
    <property type="entry name" value="HTH_TETR_2"/>
    <property type="match status" value="1"/>
</dbReference>
<evidence type="ECO:0000256" key="3">
    <source>
        <dbReference type="ARBA" id="ARBA00023163"/>
    </source>
</evidence>
<dbReference type="InterPro" id="IPR050109">
    <property type="entry name" value="HTH-type_TetR-like_transc_reg"/>
</dbReference>
<dbReference type="Pfam" id="PF00440">
    <property type="entry name" value="TetR_N"/>
    <property type="match status" value="1"/>
</dbReference>
<dbReference type="PANTHER" id="PTHR30055:SF234">
    <property type="entry name" value="HTH-TYPE TRANSCRIPTIONAL REGULATOR BETI"/>
    <property type="match status" value="1"/>
</dbReference>
<dbReference type="Proteomes" id="UP001174932">
    <property type="component" value="Unassembled WGS sequence"/>
</dbReference>
<gene>
    <name evidence="6" type="ORF">Q4481_03835</name>
</gene>
<dbReference type="EMBL" id="JAUOZU010000003">
    <property type="protein sequence ID" value="MDO6963073.1"/>
    <property type="molecule type" value="Genomic_DNA"/>
</dbReference>
<dbReference type="InterPro" id="IPR009057">
    <property type="entry name" value="Homeodomain-like_sf"/>
</dbReference>
<accession>A0ABT8YHB5</accession>
<evidence type="ECO:0000256" key="2">
    <source>
        <dbReference type="ARBA" id="ARBA00023125"/>
    </source>
</evidence>
<evidence type="ECO:0000256" key="1">
    <source>
        <dbReference type="ARBA" id="ARBA00023015"/>
    </source>
</evidence>
<dbReference type="PANTHER" id="PTHR30055">
    <property type="entry name" value="HTH-TYPE TRANSCRIPTIONAL REGULATOR RUTR"/>
    <property type="match status" value="1"/>
</dbReference>
<sequence length="213" mass="23031">MAAGILATKQQPEVPPRNREATQARILRAASELLAESGFQNFGINAVARRAGCDKQLIYRYFGGMDGLVDAIGVELAGWVEDKMPPDSGGGFLLTYGDLVERLLLLFMEALRGDPLMKKIIAWEISENSPQVRRLSESRSKALANWIDRVRGSMAAPKGAEPAVINAALIGMVQHLVLAGEAGGRFAGISLASDKDWDKVGQAVRKLVRGVYP</sequence>
<dbReference type="SUPFAM" id="SSF48498">
    <property type="entry name" value="Tetracyclin repressor-like, C-terminal domain"/>
    <property type="match status" value="1"/>
</dbReference>
<evidence type="ECO:0000313" key="6">
    <source>
        <dbReference type="EMBL" id="MDO6963073.1"/>
    </source>
</evidence>
<dbReference type="PRINTS" id="PR00455">
    <property type="entry name" value="HTHTETR"/>
</dbReference>
<dbReference type="Gene3D" id="1.10.357.10">
    <property type="entry name" value="Tetracycline Repressor, domain 2"/>
    <property type="match status" value="1"/>
</dbReference>
<name>A0ABT8YHB5_9HYPH</name>
<keyword evidence="3" id="KW-0804">Transcription</keyword>
<dbReference type="InterPro" id="IPR036271">
    <property type="entry name" value="Tet_transcr_reg_TetR-rel_C_sf"/>
</dbReference>
<dbReference type="SUPFAM" id="SSF46689">
    <property type="entry name" value="Homeodomain-like"/>
    <property type="match status" value="1"/>
</dbReference>
<evidence type="ECO:0000259" key="5">
    <source>
        <dbReference type="PROSITE" id="PS50977"/>
    </source>
</evidence>